<feature type="transmembrane region" description="Helical" evidence="12">
    <location>
        <begin position="121"/>
        <end position="145"/>
    </location>
</feature>
<feature type="transmembrane region" description="Helical" evidence="12">
    <location>
        <begin position="260"/>
        <end position="280"/>
    </location>
</feature>
<keyword evidence="10" id="KW-0408">Iron</keyword>
<feature type="transmembrane region" description="Helical" evidence="12">
    <location>
        <begin position="331"/>
        <end position="350"/>
    </location>
</feature>
<feature type="transmembrane region" description="Helical" evidence="12">
    <location>
        <begin position="77"/>
        <end position="100"/>
    </location>
</feature>
<dbReference type="Pfam" id="PF02322">
    <property type="entry name" value="Cyt_bd_oxida_II"/>
    <property type="match status" value="1"/>
</dbReference>
<evidence type="ECO:0000256" key="9">
    <source>
        <dbReference type="ARBA" id="ARBA00022989"/>
    </source>
</evidence>
<evidence type="ECO:0000256" key="3">
    <source>
        <dbReference type="ARBA" id="ARBA00022448"/>
    </source>
</evidence>
<comment type="subcellular location">
    <subcellularLocation>
        <location evidence="1">Cell membrane</location>
        <topology evidence="1">Multi-pass membrane protein</topology>
    </subcellularLocation>
</comment>
<feature type="transmembrane region" description="Helical" evidence="12">
    <location>
        <begin position="165"/>
        <end position="190"/>
    </location>
</feature>
<evidence type="ECO:0000256" key="2">
    <source>
        <dbReference type="ARBA" id="ARBA00007543"/>
    </source>
</evidence>
<dbReference type="InterPro" id="IPR003317">
    <property type="entry name" value="Cyt-d_oxidase_su2"/>
</dbReference>
<evidence type="ECO:0000256" key="10">
    <source>
        <dbReference type="ARBA" id="ARBA00023004"/>
    </source>
</evidence>
<sequence>MPDYATVQVIWWGIMAVLVIGYVLTDGWDLGATMLLPWLGRNDEERRLVINAVGPTWEGNQVWLVTLGGAAFAAWPMVYAAAFSGFYAAMMLILFGLFLRPVGFDYRSKLESPRWRTAWDWALFIGGLVPSLLLGIALGNLFVGLPFRFDADMRISYAGTFFDLLHPFALLCGAASVAICLMHGAGFVALKTEGQMRARAARLALPLSLVVAVLLALGGAMLSGMEGWVLVGAAKSGVPLAKTVARDASGWLVNYRHWPALWLLPAAAAAGCAVSAFGGVRRSACLALAGSSLTIAASLLMAGAALFPFVLPSRIDPVSSLTLWDATSSHLTLMVGAGVAMVMLPVILLYTRWVYAVLKGPVTPARLKNDTFTY</sequence>
<accession>A0A918UAT8</accession>
<keyword evidence="7" id="KW-0479">Metal-binding</keyword>
<dbReference type="GO" id="GO:0009055">
    <property type="term" value="F:electron transfer activity"/>
    <property type="evidence" value="ECO:0007669"/>
    <property type="project" value="TreeGrafter"/>
</dbReference>
<protein>
    <submittedName>
        <fullName evidence="13">Cytochrome d ubiquinol oxidase subunit II</fullName>
    </submittedName>
</protein>
<dbReference type="RefSeq" id="WP_189534850.1">
    <property type="nucleotide sequence ID" value="NZ_BMYX01000015.1"/>
</dbReference>
<keyword evidence="5" id="KW-0349">Heme</keyword>
<dbReference type="NCBIfam" id="TIGR00203">
    <property type="entry name" value="cydB"/>
    <property type="match status" value="1"/>
</dbReference>
<keyword evidence="9 12" id="KW-1133">Transmembrane helix</keyword>
<dbReference type="PANTHER" id="PTHR43141:SF5">
    <property type="entry name" value="CYTOCHROME BD-I UBIQUINOL OXIDASE SUBUNIT 2"/>
    <property type="match status" value="1"/>
</dbReference>
<reference evidence="13" key="2">
    <citation type="submission" date="2020-09" db="EMBL/GenBank/DDBJ databases">
        <authorList>
            <person name="Sun Q."/>
            <person name="Kim S."/>
        </authorList>
    </citation>
    <scope>NUCLEOTIDE SEQUENCE</scope>
    <source>
        <strain evidence="13">KCTC 32182</strain>
    </source>
</reference>
<keyword evidence="6 12" id="KW-0812">Transmembrane</keyword>
<dbReference type="GO" id="GO:0005886">
    <property type="term" value="C:plasma membrane"/>
    <property type="evidence" value="ECO:0007669"/>
    <property type="project" value="UniProtKB-SubCell"/>
</dbReference>
<dbReference type="GO" id="GO:0070069">
    <property type="term" value="C:cytochrome complex"/>
    <property type="evidence" value="ECO:0007669"/>
    <property type="project" value="TreeGrafter"/>
</dbReference>
<keyword evidence="4" id="KW-1003">Cell membrane</keyword>
<comment type="caution">
    <text evidence="13">The sequence shown here is derived from an EMBL/GenBank/DDBJ whole genome shotgun (WGS) entry which is preliminary data.</text>
</comment>
<dbReference type="AlphaFoldDB" id="A0A918UAT8"/>
<evidence type="ECO:0000256" key="12">
    <source>
        <dbReference type="SAM" id="Phobius"/>
    </source>
</evidence>
<dbReference type="PIRSF" id="PIRSF000267">
    <property type="entry name" value="Cyt_oxidse_sub2"/>
    <property type="match status" value="1"/>
</dbReference>
<keyword evidence="11 12" id="KW-0472">Membrane</keyword>
<name>A0A918UAT8_9NEIS</name>
<keyword evidence="8" id="KW-0249">Electron transport</keyword>
<evidence type="ECO:0000256" key="4">
    <source>
        <dbReference type="ARBA" id="ARBA00022475"/>
    </source>
</evidence>
<reference evidence="13" key="1">
    <citation type="journal article" date="2014" name="Int. J. Syst. Evol. Microbiol.">
        <title>Complete genome sequence of Corynebacterium casei LMG S-19264T (=DSM 44701T), isolated from a smear-ripened cheese.</title>
        <authorList>
            <consortium name="US DOE Joint Genome Institute (JGI-PGF)"/>
            <person name="Walter F."/>
            <person name="Albersmeier A."/>
            <person name="Kalinowski J."/>
            <person name="Ruckert C."/>
        </authorList>
    </citation>
    <scope>NUCLEOTIDE SEQUENCE</scope>
    <source>
        <strain evidence="13">KCTC 32182</strain>
    </source>
</reference>
<organism evidence="13 14">
    <name type="scientific">Paludibacterium paludis</name>
    <dbReference type="NCBI Taxonomy" id="1225769"/>
    <lineage>
        <taxon>Bacteria</taxon>
        <taxon>Pseudomonadati</taxon>
        <taxon>Pseudomonadota</taxon>
        <taxon>Betaproteobacteria</taxon>
        <taxon>Neisseriales</taxon>
        <taxon>Chromobacteriaceae</taxon>
        <taxon>Paludibacterium</taxon>
    </lineage>
</organism>
<evidence type="ECO:0000313" key="13">
    <source>
        <dbReference type="EMBL" id="GGY20557.1"/>
    </source>
</evidence>
<gene>
    <name evidence="13" type="primary">cydB</name>
    <name evidence="13" type="ORF">GCM10011289_25190</name>
</gene>
<evidence type="ECO:0000313" key="14">
    <source>
        <dbReference type="Proteomes" id="UP000645257"/>
    </source>
</evidence>
<keyword evidence="3" id="KW-0813">Transport</keyword>
<evidence type="ECO:0000256" key="5">
    <source>
        <dbReference type="ARBA" id="ARBA00022617"/>
    </source>
</evidence>
<evidence type="ECO:0000256" key="8">
    <source>
        <dbReference type="ARBA" id="ARBA00022982"/>
    </source>
</evidence>
<evidence type="ECO:0000256" key="7">
    <source>
        <dbReference type="ARBA" id="ARBA00022723"/>
    </source>
</evidence>
<keyword evidence="14" id="KW-1185">Reference proteome</keyword>
<dbReference type="GO" id="GO:0016682">
    <property type="term" value="F:oxidoreductase activity, acting on diphenols and related substances as donors, oxygen as acceptor"/>
    <property type="evidence" value="ECO:0007669"/>
    <property type="project" value="TreeGrafter"/>
</dbReference>
<comment type="similarity">
    <text evidence="2">Belongs to the cytochrome ubiquinol oxidase subunit 2 family.</text>
</comment>
<feature type="transmembrane region" description="Helical" evidence="12">
    <location>
        <begin position="7"/>
        <end position="25"/>
    </location>
</feature>
<dbReference type="GO" id="GO:0046872">
    <property type="term" value="F:metal ion binding"/>
    <property type="evidence" value="ECO:0007669"/>
    <property type="project" value="UniProtKB-KW"/>
</dbReference>
<dbReference type="PANTHER" id="PTHR43141">
    <property type="entry name" value="CYTOCHROME BD2 SUBUNIT II"/>
    <property type="match status" value="1"/>
</dbReference>
<evidence type="ECO:0000256" key="6">
    <source>
        <dbReference type="ARBA" id="ARBA00022692"/>
    </source>
</evidence>
<evidence type="ECO:0000256" key="1">
    <source>
        <dbReference type="ARBA" id="ARBA00004651"/>
    </source>
</evidence>
<proteinExistence type="inferred from homology"/>
<evidence type="ECO:0000256" key="11">
    <source>
        <dbReference type="ARBA" id="ARBA00023136"/>
    </source>
</evidence>
<dbReference type="EMBL" id="BMYX01000015">
    <property type="protein sequence ID" value="GGY20557.1"/>
    <property type="molecule type" value="Genomic_DNA"/>
</dbReference>
<feature type="transmembrane region" description="Helical" evidence="12">
    <location>
        <begin position="287"/>
        <end position="311"/>
    </location>
</feature>
<dbReference type="GO" id="GO:0019646">
    <property type="term" value="P:aerobic electron transport chain"/>
    <property type="evidence" value="ECO:0007669"/>
    <property type="project" value="TreeGrafter"/>
</dbReference>
<dbReference type="Proteomes" id="UP000645257">
    <property type="component" value="Unassembled WGS sequence"/>
</dbReference>
<feature type="transmembrane region" description="Helical" evidence="12">
    <location>
        <begin position="202"/>
        <end position="222"/>
    </location>
</feature>